<dbReference type="SMART" id="SM00422">
    <property type="entry name" value="HTH_MERR"/>
    <property type="match status" value="1"/>
</dbReference>
<dbReference type="Pfam" id="PF00376">
    <property type="entry name" value="MerR"/>
    <property type="match status" value="1"/>
</dbReference>
<name>A0A371IKJ7_9FIRM</name>
<reference evidence="3 4" key="1">
    <citation type="journal article" date="2016" name="Genome Announc.">
        <title>Draft Genome Sequence of Criibacterium bergeronii gen. nov., sp. nov., Strain CCRI-22567T, Isolated from a Vaginal Sample from a Woman with Bacterial Vaginosis.</title>
        <authorList>
            <person name="Maheux A.F."/>
            <person name="Berube E."/>
            <person name="Boudreau D.K."/>
            <person name="Raymond F."/>
            <person name="Corbeil J."/>
            <person name="Roy P.H."/>
            <person name="Boissinot M."/>
            <person name="Omar R.F."/>
        </authorList>
    </citation>
    <scope>NUCLEOTIDE SEQUENCE [LARGE SCALE GENOMIC DNA]</scope>
    <source>
        <strain evidence="3 4">CCRI-22567</strain>
    </source>
</reference>
<keyword evidence="1" id="KW-0238">DNA-binding</keyword>
<dbReference type="PROSITE" id="PS50937">
    <property type="entry name" value="HTH_MERR_2"/>
    <property type="match status" value="1"/>
</dbReference>
<gene>
    <name evidence="3" type="ORF">BBG48_006985</name>
</gene>
<sequence>MKIKEVCKIFHLSADTLRYYEKEGIIPPVPRDSKGIRNYGQNELKCIEKAVYLRSQGIKKDK</sequence>
<dbReference type="Gene3D" id="1.10.1660.10">
    <property type="match status" value="1"/>
</dbReference>
<dbReference type="RefSeq" id="WP_068912854.1">
    <property type="nucleotide sequence ID" value="NZ_MBEW02000014.1"/>
</dbReference>
<keyword evidence="4" id="KW-1185">Reference proteome</keyword>
<dbReference type="InterPro" id="IPR009061">
    <property type="entry name" value="DNA-bd_dom_put_sf"/>
</dbReference>
<evidence type="ECO:0000313" key="4">
    <source>
        <dbReference type="Proteomes" id="UP000093352"/>
    </source>
</evidence>
<dbReference type="GO" id="GO:0003677">
    <property type="term" value="F:DNA binding"/>
    <property type="evidence" value="ECO:0007669"/>
    <property type="project" value="UniProtKB-KW"/>
</dbReference>
<evidence type="ECO:0000259" key="2">
    <source>
        <dbReference type="PROSITE" id="PS50937"/>
    </source>
</evidence>
<dbReference type="PANTHER" id="PTHR30204">
    <property type="entry name" value="REDOX-CYCLING DRUG-SENSING TRANSCRIPTIONAL ACTIVATOR SOXR"/>
    <property type="match status" value="1"/>
</dbReference>
<accession>A0A371IKJ7</accession>
<evidence type="ECO:0000256" key="1">
    <source>
        <dbReference type="ARBA" id="ARBA00023125"/>
    </source>
</evidence>
<dbReference type="AlphaFoldDB" id="A0A371IKJ7"/>
<dbReference type="STRING" id="1871336.BBG48_09255"/>
<protein>
    <submittedName>
        <fullName evidence="3">MerR family transcriptional regulator</fullName>
    </submittedName>
</protein>
<comment type="caution">
    <text evidence="3">The sequence shown here is derived from an EMBL/GenBank/DDBJ whole genome shotgun (WGS) entry which is preliminary data.</text>
</comment>
<proteinExistence type="predicted"/>
<organism evidence="3 4">
    <name type="scientific">Criibacterium bergeronii</name>
    <dbReference type="NCBI Taxonomy" id="1871336"/>
    <lineage>
        <taxon>Bacteria</taxon>
        <taxon>Bacillati</taxon>
        <taxon>Bacillota</taxon>
        <taxon>Clostridia</taxon>
        <taxon>Peptostreptococcales</taxon>
        <taxon>Filifactoraceae</taxon>
        <taxon>Criibacterium</taxon>
    </lineage>
</organism>
<dbReference type="GO" id="GO:0003700">
    <property type="term" value="F:DNA-binding transcription factor activity"/>
    <property type="evidence" value="ECO:0007669"/>
    <property type="project" value="InterPro"/>
</dbReference>
<dbReference type="InterPro" id="IPR047057">
    <property type="entry name" value="MerR_fam"/>
</dbReference>
<dbReference type="Proteomes" id="UP000093352">
    <property type="component" value="Unassembled WGS sequence"/>
</dbReference>
<dbReference type="InterPro" id="IPR000551">
    <property type="entry name" value="MerR-type_HTH_dom"/>
</dbReference>
<feature type="domain" description="HTH merR-type" evidence="2">
    <location>
        <begin position="1"/>
        <end position="44"/>
    </location>
</feature>
<dbReference type="EMBL" id="MBEW02000014">
    <property type="protein sequence ID" value="RDY21018.1"/>
    <property type="molecule type" value="Genomic_DNA"/>
</dbReference>
<dbReference type="PANTHER" id="PTHR30204:SF98">
    <property type="entry name" value="HTH-TYPE TRANSCRIPTIONAL REGULATOR ADHR"/>
    <property type="match status" value="1"/>
</dbReference>
<dbReference type="SUPFAM" id="SSF46955">
    <property type="entry name" value="Putative DNA-binding domain"/>
    <property type="match status" value="1"/>
</dbReference>
<evidence type="ECO:0000313" key="3">
    <source>
        <dbReference type="EMBL" id="RDY21018.1"/>
    </source>
</evidence>